<accession>A0A0H3CQT6</accession>
<dbReference type="HOGENOM" id="CLU_076077_0_0_6"/>
<dbReference type="Proteomes" id="UP000002363">
    <property type="component" value="Chromosome"/>
</dbReference>
<dbReference type="Pfam" id="PF07922">
    <property type="entry name" value="Glyco_transf_52"/>
    <property type="match status" value="1"/>
</dbReference>
<dbReference type="EMBL" id="CP001918">
    <property type="protein sequence ID" value="ADF62892.1"/>
    <property type="molecule type" value="Genomic_DNA"/>
</dbReference>
<dbReference type="eggNOG" id="ENOG502ZAT3">
    <property type="taxonomic scope" value="Bacteria"/>
</dbReference>
<dbReference type="EnsemblBacteria" id="ADF62892">
    <property type="protein sequence ID" value="ADF62892"/>
    <property type="gene ID" value="ECL_03358"/>
</dbReference>
<keyword evidence="2" id="KW-1185">Reference proteome</keyword>
<dbReference type="GO" id="GO:0016757">
    <property type="term" value="F:glycosyltransferase activity"/>
    <property type="evidence" value="ECO:0007669"/>
    <property type="project" value="UniProtKB-KW"/>
</dbReference>
<dbReference type="Gene3D" id="3.30.370.20">
    <property type="match status" value="1"/>
</dbReference>
<proteinExistence type="predicted"/>
<keyword evidence="1" id="KW-0808">Transferase</keyword>
<name>A0A0H3CQT6_ENTCC</name>
<gene>
    <name evidence="1" type="primary">lgt</name>
    <name evidence="1" type="ordered locus">ECL_03358</name>
</gene>
<dbReference type="OrthoDB" id="2339372at2"/>
<dbReference type="STRING" id="716541.ECL_03358"/>
<dbReference type="PATRIC" id="fig|716541.4.peg.3522"/>
<evidence type="ECO:0000313" key="2">
    <source>
        <dbReference type="Proteomes" id="UP000002363"/>
    </source>
</evidence>
<dbReference type="KEGG" id="enc:ECL_03358"/>
<organism evidence="1 2">
    <name type="scientific">Enterobacter cloacae subsp. cloacae (strain ATCC 13047 / DSM 30054 / NBRC 13535 / NCTC 10005 / WDCM 00083 / NCDC 279-56)</name>
    <dbReference type="NCBI Taxonomy" id="716541"/>
    <lineage>
        <taxon>Bacteria</taxon>
        <taxon>Pseudomonadati</taxon>
        <taxon>Pseudomonadota</taxon>
        <taxon>Gammaproteobacteria</taxon>
        <taxon>Enterobacterales</taxon>
        <taxon>Enterobacteriaceae</taxon>
        <taxon>Enterobacter</taxon>
        <taxon>Enterobacter cloacae complex</taxon>
    </lineage>
</organism>
<keyword evidence="1" id="KW-0328">Glycosyltransferase</keyword>
<evidence type="ECO:0000313" key="1">
    <source>
        <dbReference type="EMBL" id="ADF62892.1"/>
    </source>
</evidence>
<protein>
    <submittedName>
        <fullName evidence="1">Beta-galactosamide-alpha-2,3-sialyltransferase</fullName>
    </submittedName>
</protein>
<reference evidence="1 2" key="1">
    <citation type="journal article" date="2010" name="J. Bacteriol.">
        <title>Complete genome sequence of Enterobacter cloacae subsp. cloacae type strain ATCC 13047.</title>
        <authorList>
            <person name="Ren Y."/>
            <person name="Ren Y."/>
            <person name="Zhou Z."/>
            <person name="Guo X."/>
            <person name="Li Y."/>
            <person name="Feng L."/>
            <person name="Wang L."/>
        </authorList>
    </citation>
    <scope>NUCLEOTIDE SEQUENCE [LARGE SCALE GENOMIC DNA]</scope>
    <source>
        <strain evidence="2">ATCC 13047 / DSM 30054 / NBRC 13535 / NCTC 10005 / WDCM 00083 / NCDC 279-56</strain>
    </source>
</reference>
<dbReference type="InterPro" id="IPR012477">
    <property type="entry name" value="Glyco_transf_52"/>
</dbReference>
<sequence>MNLVVCFTPLQILIAKAVIQKEGIDYSSIRFVYFSKIEDDKHKKYYSLIAEHCKQSEFIKDVYSFKLLCKLRKRFITSRFDKVLLASLDDSISHYLLSFIKFNELITFDDGIGNILKSGSYFKEHHRKSLKKKIFTVVHCFLGRKYYLESVKRRSNRHYTIFKDFENCVQNAIFLELFESTELSKSDKVIDIFLGTIYDEITTADNGHKLKTDVLLFLNKFPEKPKYIPHPRALDKEFESFKFSSSSIAEEIVFDLIRDGYLVNLYGFASSSQFNLYTVRNVNIYVIDSPWLTSAMKDGISMLANKLPEENHIHI</sequence>
<dbReference type="RefSeq" id="WP_013097858.1">
    <property type="nucleotide sequence ID" value="NC_014121.1"/>
</dbReference>
<dbReference type="AlphaFoldDB" id="A0A0H3CQT6"/>